<feature type="chain" id="PRO_5012718847" description="Lipoprotein" evidence="1">
    <location>
        <begin position="24"/>
        <end position="116"/>
    </location>
</feature>
<dbReference type="PROSITE" id="PS51257">
    <property type="entry name" value="PROKAR_LIPOPROTEIN"/>
    <property type="match status" value="1"/>
</dbReference>
<evidence type="ECO:0000313" key="3">
    <source>
        <dbReference type="Proteomes" id="UP000219452"/>
    </source>
</evidence>
<dbReference type="AlphaFoldDB" id="A0A286G3R7"/>
<evidence type="ECO:0000313" key="2">
    <source>
        <dbReference type="EMBL" id="SOD90138.1"/>
    </source>
</evidence>
<reference evidence="3" key="1">
    <citation type="submission" date="2017-09" db="EMBL/GenBank/DDBJ databases">
        <authorList>
            <person name="Varghese N."/>
            <person name="Submissions S."/>
        </authorList>
    </citation>
    <scope>NUCLEOTIDE SEQUENCE [LARGE SCALE GENOMIC DNA]</scope>
    <source>
        <strain evidence="3">DSM 29961</strain>
    </source>
</reference>
<evidence type="ECO:0000256" key="1">
    <source>
        <dbReference type="SAM" id="SignalP"/>
    </source>
</evidence>
<organism evidence="2 3">
    <name type="scientific">Spirosoma fluviale</name>
    <dbReference type="NCBI Taxonomy" id="1597977"/>
    <lineage>
        <taxon>Bacteria</taxon>
        <taxon>Pseudomonadati</taxon>
        <taxon>Bacteroidota</taxon>
        <taxon>Cytophagia</taxon>
        <taxon>Cytophagales</taxon>
        <taxon>Cytophagaceae</taxon>
        <taxon>Spirosoma</taxon>
    </lineage>
</organism>
<feature type="signal peptide" evidence="1">
    <location>
        <begin position="1"/>
        <end position="23"/>
    </location>
</feature>
<protein>
    <recommendedName>
        <fullName evidence="4">Lipoprotein</fullName>
    </recommendedName>
</protein>
<proteinExistence type="predicted"/>
<keyword evidence="3" id="KW-1185">Reference proteome</keyword>
<sequence>MAYNKLTYRLCVLSLLVLLQACSYSVIVSNKNGVPQPDPLRQELGFYNTKKVRDVKFINHLSLLQESARVVDSTCTEGFHSIEYKITFGDMLRNTFTFGKRKAVRVRIVCIKPSNQ</sequence>
<accession>A0A286G3R7</accession>
<evidence type="ECO:0008006" key="4">
    <source>
        <dbReference type="Google" id="ProtNLM"/>
    </source>
</evidence>
<dbReference type="Proteomes" id="UP000219452">
    <property type="component" value="Unassembled WGS sequence"/>
</dbReference>
<keyword evidence="1" id="KW-0732">Signal</keyword>
<gene>
    <name evidence="2" type="ORF">SAMN06269250_3311</name>
</gene>
<dbReference type="EMBL" id="OCNH01000002">
    <property type="protein sequence ID" value="SOD90138.1"/>
    <property type="molecule type" value="Genomic_DNA"/>
</dbReference>
<name>A0A286G3R7_9BACT</name>